<dbReference type="OrthoDB" id="4158913at2759"/>
<gene>
    <name evidence="3" type="ORF">PV05_02370</name>
</gene>
<feature type="compositionally biased region" description="Polar residues" evidence="1">
    <location>
        <begin position="364"/>
        <end position="376"/>
    </location>
</feature>
<dbReference type="CDD" id="cd00882">
    <property type="entry name" value="Ras_like_GTPase"/>
    <property type="match status" value="1"/>
</dbReference>
<dbReference type="InterPro" id="IPR027417">
    <property type="entry name" value="P-loop_NTPase"/>
</dbReference>
<proteinExistence type="predicted"/>
<dbReference type="EMBL" id="KN847318">
    <property type="protein sequence ID" value="KIW57812.1"/>
    <property type="molecule type" value="Genomic_DNA"/>
</dbReference>
<dbReference type="HOGENOM" id="CLU_047275_0_0_1"/>
<reference evidence="3 4" key="1">
    <citation type="submission" date="2015-01" db="EMBL/GenBank/DDBJ databases">
        <title>The Genome Sequence of Exophiala xenobiotica CBS118157.</title>
        <authorList>
            <consortium name="The Broad Institute Genomics Platform"/>
            <person name="Cuomo C."/>
            <person name="de Hoog S."/>
            <person name="Gorbushina A."/>
            <person name="Stielow B."/>
            <person name="Teixiera M."/>
            <person name="Abouelleil A."/>
            <person name="Chapman S.B."/>
            <person name="Priest M."/>
            <person name="Young S.K."/>
            <person name="Wortman J."/>
            <person name="Nusbaum C."/>
            <person name="Birren B."/>
        </authorList>
    </citation>
    <scope>NUCLEOTIDE SEQUENCE [LARGE SCALE GENOMIC DNA]</scope>
    <source>
        <strain evidence="3 4">CBS 118157</strain>
    </source>
</reference>
<evidence type="ECO:0000259" key="2">
    <source>
        <dbReference type="Pfam" id="PF01926"/>
    </source>
</evidence>
<feature type="domain" description="G" evidence="2">
    <location>
        <begin position="112"/>
        <end position="168"/>
    </location>
</feature>
<dbReference type="Pfam" id="PF01926">
    <property type="entry name" value="MMR_HSR1"/>
    <property type="match status" value="1"/>
</dbReference>
<name>A0A0D2D643_9EURO</name>
<dbReference type="SUPFAM" id="SSF52540">
    <property type="entry name" value="P-loop containing nucleoside triphosphate hydrolases"/>
    <property type="match status" value="1"/>
</dbReference>
<accession>A0A0D2D643</accession>
<organism evidence="3 4">
    <name type="scientific">Exophiala xenobiotica</name>
    <dbReference type="NCBI Taxonomy" id="348802"/>
    <lineage>
        <taxon>Eukaryota</taxon>
        <taxon>Fungi</taxon>
        <taxon>Dikarya</taxon>
        <taxon>Ascomycota</taxon>
        <taxon>Pezizomycotina</taxon>
        <taxon>Eurotiomycetes</taxon>
        <taxon>Chaetothyriomycetidae</taxon>
        <taxon>Chaetothyriales</taxon>
        <taxon>Herpotrichiellaceae</taxon>
        <taxon>Exophiala</taxon>
    </lineage>
</organism>
<dbReference type="Proteomes" id="UP000054342">
    <property type="component" value="Unassembled WGS sequence"/>
</dbReference>
<feature type="compositionally biased region" description="Polar residues" evidence="1">
    <location>
        <begin position="34"/>
        <end position="44"/>
    </location>
</feature>
<dbReference type="GeneID" id="25324278"/>
<dbReference type="STRING" id="348802.A0A0D2D643"/>
<dbReference type="Gene3D" id="3.40.50.300">
    <property type="entry name" value="P-loop containing nucleotide triphosphate hydrolases"/>
    <property type="match status" value="1"/>
</dbReference>
<evidence type="ECO:0000313" key="3">
    <source>
        <dbReference type="EMBL" id="KIW57812.1"/>
    </source>
</evidence>
<dbReference type="AlphaFoldDB" id="A0A0D2D643"/>
<feature type="compositionally biased region" description="Basic and acidic residues" evidence="1">
    <location>
        <begin position="54"/>
        <end position="71"/>
    </location>
</feature>
<feature type="region of interest" description="Disordered" evidence="1">
    <location>
        <begin position="1"/>
        <end position="73"/>
    </location>
</feature>
<evidence type="ECO:0000313" key="4">
    <source>
        <dbReference type="Proteomes" id="UP000054342"/>
    </source>
</evidence>
<feature type="compositionally biased region" description="Basic and acidic residues" evidence="1">
    <location>
        <begin position="379"/>
        <end position="391"/>
    </location>
</feature>
<sequence length="451" mass="50506">MTTTALSSGWDSGFANIDLQSSRTTEAEVPTPPEISNAQLAQTPSDHEDDGDQGPDRRDVEANTDSNENREGSTGWVWARSRLRKLIKEAKGAASLTVVSFVGRHLKGTKVIFVVGQSGTGKTTILQELTGLDLATGDTMMSGTLQYRVCPAVIGDQQYLFVDTAGFGAADMDDMANFQDIVSCITALGSFVDIAGLLFVYGKPDTRIMRPDLQTMQWVQCFCGPEFFHKVTFITNRWDTYNEDSFEESWARVSELLRDKNVEQILDPPQRYHGGSLYHHGFPGGGSDIHTFASILSKRRHGPQRAAEIEALILRKYAESEPVKLQIARELEAGVALKDTEAAKVLQANPVDIKISISQDRATVKNESNARNNPSQFLDRPETASRQRNAESQEEQQPSWFARTWAWIEVAKQAAVYFNQVRRARDSTQRRSWFTFDNLRNWWSGSPPDRF</sequence>
<dbReference type="InterPro" id="IPR006073">
    <property type="entry name" value="GTP-bd"/>
</dbReference>
<protein>
    <recommendedName>
        <fullName evidence="2">G domain-containing protein</fullName>
    </recommendedName>
</protein>
<evidence type="ECO:0000256" key="1">
    <source>
        <dbReference type="SAM" id="MobiDB-lite"/>
    </source>
</evidence>
<dbReference type="RefSeq" id="XP_013318396.1">
    <property type="nucleotide sequence ID" value="XM_013462942.1"/>
</dbReference>
<keyword evidence="4" id="KW-1185">Reference proteome</keyword>
<dbReference type="GO" id="GO:0005525">
    <property type="term" value="F:GTP binding"/>
    <property type="evidence" value="ECO:0007669"/>
    <property type="project" value="InterPro"/>
</dbReference>
<feature type="compositionally biased region" description="Polar residues" evidence="1">
    <location>
        <begin position="1"/>
        <end position="10"/>
    </location>
</feature>
<feature type="region of interest" description="Disordered" evidence="1">
    <location>
        <begin position="364"/>
        <end position="397"/>
    </location>
</feature>